<feature type="domain" description="Helix-turn-helix" evidence="1">
    <location>
        <begin position="11"/>
        <end position="61"/>
    </location>
</feature>
<dbReference type="EMBL" id="VSSQ01017879">
    <property type="protein sequence ID" value="MPM60594.1"/>
    <property type="molecule type" value="Genomic_DNA"/>
</dbReference>
<gene>
    <name evidence="2" type="ORF">SDC9_107446</name>
</gene>
<reference evidence="2" key="1">
    <citation type="submission" date="2019-08" db="EMBL/GenBank/DDBJ databases">
        <authorList>
            <person name="Kucharzyk K."/>
            <person name="Murdoch R.W."/>
            <person name="Higgins S."/>
            <person name="Loffler F."/>
        </authorList>
    </citation>
    <scope>NUCLEOTIDE SEQUENCE</scope>
</reference>
<dbReference type="NCBIfam" id="TIGR01764">
    <property type="entry name" value="excise"/>
    <property type="match status" value="1"/>
</dbReference>
<protein>
    <recommendedName>
        <fullName evidence="1">Helix-turn-helix domain-containing protein</fullName>
    </recommendedName>
</protein>
<dbReference type="InterPro" id="IPR010093">
    <property type="entry name" value="SinI_DNA-bd"/>
</dbReference>
<evidence type="ECO:0000313" key="2">
    <source>
        <dbReference type="EMBL" id="MPM60594.1"/>
    </source>
</evidence>
<sequence length="66" mass="7591">MEQKLNQEKLLLTVEDVAQLLSISRAKAYQLTHQDNFPIVKIGSCIRIYKNALIEWIENNSTTSNN</sequence>
<accession>A0A645BFU5</accession>
<dbReference type="GO" id="GO:0003677">
    <property type="term" value="F:DNA binding"/>
    <property type="evidence" value="ECO:0007669"/>
    <property type="project" value="InterPro"/>
</dbReference>
<dbReference type="Pfam" id="PF12728">
    <property type="entry name" value="HTH_17"/>
    <property type="match status" value="1"/>
</dbReference>
<evidence type="ECO:0000259" key="1">
    <source>
        <dbReference type="Pfam" id="PF12728"/>
    </source>
</evidence>
<organism evidence="2">
    <name type="scientific">bioreactor metagenome</name>
    <dbReference type="NCBI Taxonomy" id="1076179"/>
    <lineage>
        <taxon>unclassified sequences</taxon>
        <taxon>metagenomes</taxon>
        <taxon>ecological metagenomes</taxon>
    </lineage>
</organism>
<name>A0A645BFU5_9ZZZZ</name>
<dbReference type="InterPro" id="IPR041657">
    <property type="entry name" value="HTH_17"/>
</dbReference>
<comment type="caution">
    <text evidence="2">The sequence shown here is derived from an EMBL/GenBank/DDBJ whole genome shotgun (WGS) entry which is preliminary data.</text>
</comment>
<proteinExistence type="predicted"/>
<dbReference type="AlphaFoldDB" id="A0A645BFU5"/>